<keyword evidence="1" id="KW-0732">Signal</keyword>
<dbReference type="RefSeq" id="WP_089743529.1">
    <property type="nucleotide sequence ID" value="NZ_FNHD01000007.1"/>
</dbReference>
<dbReference type="EMBL" id="FNHD01000007">
    <property type="protein sequence ID" value="SDL84880.1"/>
    <property type="molecule type" value="Genomic_DNA"/>
</dbReference>
<gene>
    <name evidence="2" type="ORF">SAMN05216273_10799</name>
</gene>
<feature type="chain" id="PRO_5047074796" evidence="1">
    <location>
        <begin position="22"/>
        <end position="159"/>
    </location>
</feature>
<proteinExistence type="predicted"/>
<sequence>MKKNILITMVFLFFAFITIQAENNITTGNDRDYFSSFKKNEQPKNKKFNMLSKNSDEIGEAFYVIYKENSKGERFYFKVVFDKDEKPIATYYAIEDKEISESTIANLRALLNGPEKTVESLAETPTQCVTKCHRAKGCYDKPTTSGVLLCSLECGIECA</sequence>
<protein>
    <submittedName>
        <fullName evidence="2">Uncharacterized protein</fullName>
    </submittedName>
</protein>
<dbReference type="Proteomes" id="UP000199242">
    <property type="component" value="Unassembled WGS sequence"/>
</dbReference>
<evidence type="ECO:0000313" key="2">
    <source>
        <dbReference type="EMBL" id="SDL84880.1"/>
    </source>
</evidence>
<comment type="caution">
    <text evidence="2">The sequence shown here is derived from an EMBL/GenBank/DDBJ whole genome shotgun (WGS) entry which is preliminary data.</text>
</comment>
<name>A0ABY0QTE6_9FLAO</name>
<evidence type="ECO:0000256" key="1">
    <source>
        <dbReference type="SAM" id="SignalP"/>
    </source>
</evidence>
<reference evidence="2 3" key="1">
    <citation type="submission" date="2016-10" db="EMBL/GenBank/DDBJ databases">
        <authorList>
            <person name="Varghese N."/>
            <person name="Submissions S."/>
        </authorList>
    </citation>
    <scope>NUCLEOTIDE SEQUENCE [LARGE SCALE GENOMIC DNA]</scope>
    <source>
        <strain evidence="2 3">CGMCC 1.10941</strain>
    </source>
</reference>
<keyword evidence="3" id="KW-1185">Reference proteome</keyword>
<accession>A0ABY0QTE6</accession>
<evidence type="ECO:0000313" key="3">
    <source>
        <dbReference type="Proteomes" id="UP000199242"/>
    </source>
</evidence>
<feature type="signal peptide" evidence="1">
    <location>
        <begin position="1"/>
        <end position="21"/>
    </location>
</feature>
<organism evidence="2 3">
    <name type="scientific">Chryseobacterium taihuense</name>
    <dbReference type="NCBI Taxonomy" id="1141221"/>
    <lineage>
        <taxon>Bacteria</taxon>
        <taxon>Pseudomonadati</taxon>
        <taxon>Bacteroidota</taxon>
        <taxon>Flavobacteriia</taxon>
        <taxon>Flavobacteriales</taxon>
        <taxon>Weeksellaceae</taxon>
        <taxon>Chryseobacterium group</taxon>
        <taxon>Chryseobacterium</taxon>
    </lineage>
</organism>